<organism evidence="2 3">
    <name type="scientific">Pleurodeles waltl</name>
    <name type="common">Iberian ribbed newt</name>
    <dbReference type="NCBI Taxonomy" id="8319"/>
    <lineage>
        <taxon>Eukaryota</taxon>
        <taxon>Metazoa</taxon>
        <taxon>Chordata</taxon>
        <taxon>Craniata</taxon>
        <taxon>Vertebrata</taxon>
        <taxon>Euteleostomi</taxon>
        <taxon>Amphibia</taxon>
        <taxon>Batrachia</taxon>
        <taxon>Caudata</taxon>
        <taxon>Salamandroidea</taxon>
        <taxon>Salamandridae</taxon>
        <taxon>Pleurodelinae</taxon>
        <taxon>Pleurodeles</taxon>
    </lineage>
</organism>
<name>A0AAV7MY27_PLEWA</name>
<gene>
    <name evidence="2" type="ORF">NDU88_003287</name>
</gene>
<evidence type="ECO:0000313" key="3">
    <source>
        <dbReference type="Proteomes" id="UP001066276"/>
    </source>
</evidence>
<evidence type="ECO:0000313" key="2">
    <source>
        <dbReference type="EMBL" id="KAJ1105883.1"/>
    </source>
</evidence>
<dbReference type="AlphaFoldDB" id="A0AAV7MY27"/>
<proteinExistence type="predicted"/>
<sequence length="57" mass="6845">KMREKKGAGTYKMGKKQGESSENEGKERRRHKKLWQRQGESRKNNRKARRMHSKMGE</sequence>
<reference evidence="2" key="1">
    <citation type="journal article" date="2022" name="bioRxiv">
        <title>Sequencing and chromosome-scale assembly of the giantPleurodeles waltlgenome.</title>
        <authorList>
            <person name="Brown T."/>
            <person name="Elewa A."/>
            <person name="Iarovenko S."/>
            <person name="Subramanian E."/>
            <person name="Araus A.J."/>
            <person name="Petzold A."/>
            <person name="Susuki M."/>
            <person name="Suzuki K.-i.T."/>
            <person name="Hayashi T."/>
            <person name="Toyoda A."/>
            <person name="Oliveira C."/>
            <person name="Osipova E."/>
            <person name="Leigh N.D."/>
            <person name="Simon A."/>
            <person name="Yun M.H."/>
        </authorList>
    </citation>
    <scope>NUCLEOTIDE SEQUENCE</scope>
    <source>
        <strain evidence="2">20211129_DDA</strain>
        <tissue evidence="2">Liver</tissue>
    </source>
</reference>
<accession>A0AAV7MY27</accession>
<feature type="non-terminal residue" evidence="2">
    <location>
        <position position="57"/>
    </location>
</feature>
<evidence type="ECO:0000256" key="1">
    <source>
        <dbReference type="SAM" id="MobiDB-lite"/>
    </source>
</evidence>
<feature type="compositionally biased region" description="Basic residues" evidence="1">
    <location>
        <begin position="44"/>
        <end position="57"/>
    </location>
</feature>
<feature type="compositionally biased region" description="Basic and acidic residues" evidence="1">
    <location>
        <begin position="16"/>
        <end position="27"/>
    </location>
</feature>
<dbReference type="EMBL" id="JANPWB010000013">
    <property type="protein sequence ID" value="KAJ1105883.1"/>
    <property type="molecule type" value="Genomic_DNA"/>
</dbReference>
<feature type="non-terminal residue" evidence="2">
    <location>
        <position position="1"/>
    </location>
</feature>
<protein>
    <submittedName>
        <fullName evidence="2">Uncharacterized protein</fullName>
    </submittedName>
</protein>
<feature type="region of interest" description="Disordered" evidence="1">
    <location>
        <begin position="1"/>
        <end position="57"/>
    </location>
</feature>
<keyword evidence="3" id="KW-1185">Reference proteome</keyword>
<dbReference type="Proteomes" id="UP001066276">
    <property type="component" value="Chromosome 9"/>
</dbReference>
<comment type="caution">
    <text evidence="2">The sequence shown here is derived from an EMBL/GenBank/DDBJ whole genome shotgun (WGS) entry which is preliminary data.</text>
</comment>